<name>A0ABQ9E5A0_TEGGR</name>
<comment type="caution">
    <text evidence="1">The sequence shown here is derived from an EMBL/GenBank/DDBJ whole genome shotgun (WGS) entry which is preliminary data.</text>
</comment>
<dbReference type="EMBL" id="JARBDR010000919">
    <property type="protein sequence ID" value="KAJ8300457.1"/>
    <property type="molecule type" value="Genomic_DNA"/>
</dbReference>
<evidence type="ECO:0000313" key="2">
    <source>
        <dbReference type="Proteomes" id="UP001217089"/>
    </source>
</evidence>
<accession>A0ABQ9E5A0</accession>
<organism evidence="1 2">
    <name type="scientific">Tegillarca granosa</name>
    <name type="common">Malaysian cockle</name>
    <name type="synonym">Anadara granosa</name>
    <dbReference type="NCBI Taxonomy" id="220873"/>
    <lineage>
        <taxon>Eukaryota</taxon>
        <taxon>Metazoa</taxon>
        <taxon>Spiralia</taxon>
        <taxon>Lophotrochozoa</taxon>
        <taxon>Mollusca</taxon>
        <taxon>Bivalvia</taxon>
        <taxon>Autobranchia</taxon>
        <taxon>Pteriomorphia</taxon>
        <taxon>Arcoida</taxon>
        <taxon>Arcoidea</taxon>
        <taxon>Arcidae</taxon>
        <taxon>Tegillarca</taxon>
    </lineage>
</organism>
<reference evidence="1 2" key="1">
    <citation type="submission" date="2022-12" db="EMBL/GenBank/DDBJ databases">
        <title>Chromosome-level genome of Tegillarca granosa.</title>
        <authorList>
            <person name="Kim J."/>
        </authorList>
    </citation>
    <scope>NUCLEOTIDE SEQUENCE [LARGE SCALE GENOMIC DNA]</scope>
    <source>
        <strain evidence="1">Teg-2019</strain>
        <tissue evidence="1">Adductor muscle</tissue>
    </source>
</reference>
<protein>
    <submittedName>
        <fullName evidence="1">Uncharacterized protein</fullName>
    </submittedName>
</protein>
<dbReference type="Proteomes" id="UP001217089">
    <property type="component" value="Unassembled WGS sequence"/>
</dbReference>
<gene>
    <name evidence="1" type="ORF">KUTeg_021976</name>
</gene>
<keyword evidence="2" id="KW-1185">Reference proteome</keyword>
<evidence type="ECO:0000313" key="1">
    <source>
        <dbReference type="EMBL" id="KAJ8300457.1"/>
    </source>
</evidence>
<proteinExistence type="predicted"/>
<sequence length="66" mass="7404">MIREKQTLVCGTIRANRGIPTQLVEQAVDRTGDSCALLDDKIVATKYHSTKVVYILSTIDMMNYTL</sequence>